<organism evidence="2 3">
    <name type="scientific">Paenibacillus flagellatus</name>
    <dbReference type="NCBI Taxonomy" id="2211139"/>
    <lineage>
        <taxon>Bacteria</taxon>
        <taxon>Bacillati</taxon>
        <taxon>Bacillota</taxon>
        <taxon>Bacilli</taxon>
        <taxon>Bacillales</taxon>
        <taxon>Paenibacillaceae</taxon>
        <taxon>Paenibacillus</taxon>
    </lineage>
</organism>
<evidence type="ECO:0000256" key="1">
    <source>
        <dbReference type="SAM" id="Phobius"/>
    </source>
</evidence>
<feature type="transmembrane region" description="Helical" evidence="1">
    <location>
        <begin position="98"/>
        <end position="115"/>
    </location>
</feature>
<dbReference type="OrthoDB" id="1680238at2"/>
<feature type="transmembrane region" description="Helical" evidence="1">
    <location>
        <begin position="159"/>
        <end position="177"/>
    </location>
</feature>
<proteinExistence type="predicted"/>
<evidence type="ECO:0000313" key="3">
    <source>
        <dbReference type="Proteomes" id="UP000247476"/>
    </source>
</evidence>
<feature type="transmembrane region" description="Helical" evidence="1">
    <location>
        <begin position="121"/>
        <end position="139"/>
    </location>
</feature>
<keyword evidence="1" id="KW-0472">Membrane</keyword>
<feature type="transmembrane region" description="Helical" evidence="1">
    <location>
        <begin position="70"/>
        <end position="91"/>
    </location>
</feature>
<feature type="transmembrane region" description="Helical" evidence="1">
    <location>
        <begin position="197"/>
        <end position="217"/>
    </location>
</feature>
<feature type="transmembrane region" description="Helical" evidence="1">
    <location>
        <begin position="30"/>
        <end position="55"/>
    </location>
</feature>
<dbReference type="AlphaFoldDB" id="A0A2V5KDV7"/>
<protein>
    <submittedName>
        <fullName evidence="2">Uncharacterized protein</fullName>
    </submittedName>
</protein>
<reference evidence="2 3" key="1">
    <citation type="submission" date="2018-05" db="EMBL/GenBank/DDBJ databases">
        <title>Paenibacillus flagellatus sp. nov., isolated from selenium mineral soil.</title>
        <authorList>
            <person name="Dai X."/>
        </authorList>
    </citation>
    <scope>NUCLEOTIDE SEQUENCE [LARGE SCALE GENOMIC DNA]</scope>
    <source>
        <strain evidence="2 3">DXL2</strain>
    </source>
</reference>
<comment type="caution">
    <text evidence="2">The sequence shown here is derived from an EMBL/GenBank/DDBJ whole genome shotgun (WGS) entry which is preliminary data.</text>
</comment>
<keyword evidence="1" id="KW-0812">Transmembrane</keyword>
<name>A0A2V5KDV7_9BACL</name>
<dbReference type="EMBL" id="QJVJ01000010">
    <property type="protein sequence ID" value="PYI52130.1"/>
    <property type="molecule type" value="Genomic_DNA"/>
</dbReference>
<gene>
    <name evidence="2" type="ORF">DLM86_21870</name>
</gene>
<feature type="transmembrane region" description="Helical" evidence="1">
    <location>
        <begin position="6"/>
        <end position="23"/>
    </location>
</feature>
<evidence type="ECO:0000313" key="2">
    <source>
        <dbReference type="EMBL" id="PYI52130.1"/>
    </source>
</evidence>
<keyword evidence="3" id="KW-1185">Reference proteome</keyword>
<dbReference type="Proteomes" id="UP000247476">
    <property type="component" value="Unassembled WGS sequence"/>
</dbReference>
<sequence length="284" mass="32552">MPHLFWYYGLIVIGTAITVYTALRKGDADLFPYFVFATACSWIGEAVVLFVFNAYAYKPGLFADPFADNIIGHIIANTALWSSVAIAVMYFQLSYFRIGLFSVAFMLIEVVFVRAGVYSHYWWHTFMTGLATFLFMVLMKKWYSIVYAGTHKAPRLITLWTIAWTFLQTPTSVLMLFEKQFFRVRWVDNLYRDSTLFSGFVYHAGIAVLFIACLCMTGKNYWKAVPLLAVLAGDVILWKMNVLEFHGGWSIGHLACFRAASFLSFIAVERFTLRPRSDRLRPIG</sequence>
<accession>A0A2V5KDV7</accession>
<keyword evidence="1" id="KW-1133">Transmembrane helix</keyword>
<dbReference type="RefSeq" id="WP_110842201.1">
    <property type="nucleotide sequence ID" value="NZ_QJVJ01000010.1"/>
</dbReference>